<dbReference type="Proteomes" id="UP000011912">
    <property type="component" value="Unassembled WGS sequence"/>
</dbReference>
<comment type="caution">
    <text evidence="1">The sequence shown here is derived from an EMBL/GenBank/DDBJ whole genome shotgun (WGS) entry which is preliminary data.</text>
</comment>
<dbReference type="STRING" id="1227363.D271_02719"/>
<evidence type="ECO:0000313" key="2">
    <source>
        <dbReference type="Proteomes" id="UP000011912"/>
    </source>
</evidence>
<name>M5J4K9_9LACO</name>
<evidence type="ECO:0008006" key="3">
    <source>
        <dbReference type="Google" id="ProtNLM"/>
    </source>
</evidence>
<organism evidence="1 2">
    <name type="scientific">Ligilactobacillus saerimneri 30a</name>
    <dbReference type="NCBI Taxonomy" id="1227363"/>
    <lineage>
        <taxon>Bacteria</taxon>
        <taxon>Bacillati</taxon>
        <taxon>Bacillota</taxon>
        <taxon>Bacilli</taxon>
        <taxon>Lactobacillales</taxon>
        <taxon>Lactobacillaceae</taxon>
        <taxon>Ligilactobacillus</taxon>
    </lineage>
</organism>
<dbReference type="PANTHER" id="PTHR36849:SF1">
    <property type="entry name" value="CYTOPLASMIC PROTEIN"/>
    <property type="match status" value="1"/>
</dbReference>
<gene>
    <name evidence="1" type="ORF">D271_02719</name>
</gene>
<sequence>MQIRIARIYQQPADLTGYRVLVDRLWPRGISKAKAHLDQWLKEVAPSNELRKWFAHDPAKFADFKVRYQAELADNPAYQELLAMAQQQACLILLYSAKDELHNQAVVLQEKLLADSDANH</sequence>
<dbReference type="AlphaFoldDB" id="M5J4K9"/>
<reference evidence="1 2" key="1">
    <citation type="journal article" date="2013" name="Genome Announc.">
        <title>Genome Sequence of Lactobacillus saerimneri 30a (Formerly Lactobacillus sp. Strain 30a), a Reference Lactic Acid Bacterium Strain Producing Biogenic Amines.</title>
        <authorList>
            <person name="Romano A."/>
            <person name="Trip H."/>
            <person name="Campbell-Sills H."/>
            <person name="Bouchez O."/>
            <person name="Sherman D."/>
            <person name="Lolkema J.S."/>
            <person name="Lucas P.M."/>
        </authorList>
    </citation>
    <scope>NUCLEOTIDE SEQUENCE [LARGE SCALE GENOMIC DNA]</scope>
    <source>
        <strain evidence="1 2">30a</strain>
    </source>
</reference>
<accession>M5J4K9</accession>
<dbReference type="InterPro" id="IPR052552">
    <property type="entry name" value="YeaO-like"/>
</dbReference>
<proteinExistence type="predicted"/>
<dbReference type="Pfam" id="PF22752">
    <property type="entry name" value="DUF488-N3i"/>
    <property type="match status" value="1"/>
</dbReference>
<protein>
    <recommendedName>
        <fullName evidence="3">Uroporphyrin-III C-methyltransferase</fullName>
    </recommendedName>
</protein>
<keyword evidence="2" id="KW-1185">Reference proteome</keyword>
<dbReference type="PATRIC" id="fig|1227363.6.peg.530"/>
<dbReference type="PANTHER" id="PTHR36849">
    <property type="entry name" value="CYTOPLASMIC PROTEIN-RELATED"/>
    <property type="match status" value="1"/>
</dbReference>
<evidence type="ECO:0000313" key="1">
    <source>
        <dbReference type="EMBL" id="EKW99303.1"/>
    </source>
</evidence>
<dbReference type="RefSeq" id="WP_009552602.1">
    <property type="nucleotide sequence ID" value="NZ_ANAG01000008.1"/>
</dbReference>
<dbReference type="EMBL" id="ANAG01000008">
    <property type="protein sequence ID" value="EKW99303.1"/>
    <property type="molecule type" value="Genomic_DNA"/>
</dbReference>